<name>A0A839SJM1_9SPHI</name>
<keyword evidence="3" id="KW-1185">Reference proteome</keyword>
<comment type="caution">
    <text evidence="2">The sequence shown here is derived from an EMBL/GenBank/DDBJ whole genome shotgun (WGS) entry which is preliminary data.</text>
</comment>
<organism evidence="2 3">
    <name type="scientific">Mucilaginibacter gotjawali</name>
    <dbReference type="NCBI Taxonomy" id="1550579"/>
    <lineage>
        <taxon>Bacteria</taxon>
        <taxon>Pseudomonadati</taxon>
        <taxon>Bacteroidota</taxon>
        <taxon>Sphingobacteriia</taxon>
        <taxon>Sphingobacteriales</taxon>
        <taxon>Sphingobacteriaceae</taxon>
        <taxon>Mucilaginibacter</taxon>
    </lineage>
</organism>
<dbReference type="EMBL" id="JACHWX010000009">
    <property type="protein sequence ID" value="MBB3056697.1"/>
    <property type="molecule type" value="Genomic_DNA"/>
</dbReference>
<reference evidence="2" key="1">
    <citation type="submission" date="2020-08" db="EMBL/GenBank/DDBJ databases">
        <title>Genomic Encyclopedia of Type Strains, Phase III (KMG-III): the genomes of soil and plant-associated and newly described type strains.</title>
        <authorList>
            <person name="Whitman W."/>
        </authorList>
    </citation>
    <scope>NUCLEOTIDE SEQUENCE [LARGE SCALE GENOMIC DNA]</scope>
    <source>
        <strain evidence="2">CECT 8628</strain>
    </source>
</reference>
<evidence type="ECO:0000313" key="2">
    <source>
        <dbReference type="EMBL" id="MBB3056697.1"/>
    </source>
</evidence>
<evidence type="ECO:0000313" key="3">
    <source>
        <dbReference type="Proteomes" id="UP000539265"/>
    </source>
</evidence>
<feature type="region of interest" description="Disordered" evidence="1">
    <location>
        <begin position="247"/>
        <end position="268"/>
    </location>
</feature>
<dbReference type="Proteomes" id="UP000539265">
    <property type="component" value="Unassembled WGS sequence"/>
</dbReference>
<dbReference type="RefSeq" id="WP_096356173.1">
    <property type="nucleotide sequence ID" value="NZ_AP017313.1"/>
</dbReference>
<sequence length="268" mass="27962">MKNLKTAIKISSALVLFIIVISSSSCKKSGVSPSTPNNPAPNATQVSFSVLSDSAPAVLASGPFASLAATASASAAPVIKFTSGVANITKFEFEAKKNGAKVSFETQNLANVDLFALNPIFIKTLIDTGLYSEIEVRMILSQSTTSAIPLTLMGTATTATGSVPFEFDFNQNLEIKSESQNVVVSHTKTLKSLFLLHLNMILSTITADDLAAATLTNGTIVVNSTSNATIFNKIVANLGSVGDTKFEEVNDGGDDVGKKDGEHGSGHN</sequence>
<protein>
    <recommendedName>
        <fullName evidence="4">DUF4382 domain-containing protein</fullName>
    </recommendedName>
</protein>
<gene>
    <name evidence="2" type="ORF">FHS11_003123</name>
</gene>
<accession>A0A839SJM1</accession>
<evidence type="ECO:0008006" key="4">
    <source>
        <dbReference type="Google" id="ProtNLM"/>
    </source>
</evidence>
<feature type="compositionally biased region" description="Basic and acidic residues" evidence="1">
    <location>
        <begin position="255"/>
        <end position="268"/>
    </location>
</feature>
<proteinExistence type="predicted"/>
<dbReference type="OrthoDB" id="792586at2"/>
<evidence type="ECO:0000256" key="1">
    <source>
        <dbReference type="SAM" id="MobiDB-lite"/>
    </source>
</evidence>
<dbReference type="AlphaFoldDB" id="A0A839SJM1"/>
<dbReference type="PROSITE" id="PS51257">
    <property type="entry name" value="PROKAR_LIPOPROTEIN"/>
    <property type="match status" value="1"/>
</dbReference>